<dbReference type="NCBIfam" id="TIGR01726">
    <property type="entry name" value="HEQRo_perm_3TM"/>
    <property type="match status" value="1"/>
</dbReference>
<comment type="subcellular location">
    <subcellularLocation>
        <location evidence="1 9">Cell membrane</location>
        <topology evidence="1 9">Multi-pass membrane protein</topology>
    </subcellularLocation>
</comment>
<dbReference type="EMBL" id="CP147247">
    <property type="protein sequence ID" value="WYJ89060.1"/>
    <property type="molecule type" value="Genomic_DNA"/>
</dbReference>
<evidence type="ECO:0000256" key="9">
    <source>
        <dbReference type="RuleBase" id="RU363032"/>
    </source>
</evidence>
<dbReference type="Proteomes" id="UP000195141">
    <property type="component" value="Chromosome"/>
</dbReference>
<keyword evidence="4" id="KW-1003">Cell membrane</keyword>
<dbReference type="Pfam" id="PF00528">
    <property type="entry name" value="BPD_transp_1"/>
    <property type="match status" value="1"/>
</dbReference>
<dbReference type="SUPFAM" id="SSF161098">
    <property type="entry name" value="MetI-like"/>
    <property type="match status" value="1"/>
</dbReference>
<evidence type="ECO:0000313" key="11">
    <source>
        <dbReference type="EMBL" id="OTP18996.1"/>
    </source>
</evidence>
<dbReference type="GO" id="GO:0043190">
    <property type="term" value="C:ATP-binding cassette (ABC) transporter complex"/>
    <property type="evidence" value="ECO:0007669"/>
    <property type="project" value="InterPro"/>
</dbReference>
<evidence type="ECO:0000313" key="13">
    <source>
        <dbReference type="Proteomes" id="UP000195141"/>
    </source>
</evidence>
<dbReference type="EMBL" id="NGMM01000001">
    <property type="protein sequence ID" value="OTP18996.1"/>
    <property type="molecule type" value="Genomic_DNA"/>
</dbReference>
<organism evidence="11">
    <name type="scientific">Candidatus Enterococcus clewellii</name>
    <dbReference type="NCBI Taxonomy" id="1834193"/>
    <lineage>
        <taxon>Bacteria</taxon>
        <taxon>Bacillati</taxon>
        <taxon>Bacillota</taxon>
        <taxon>Bacilli</taxon>
        <taxon>Lactobacillales</taxon>
        <taxon>Enterococcaceae</taxon>
        <taxon>Enterococcus</taxon>
    </lineage>
</organism>
<reference evidence="11" key="1">
    <citation type="submission" date="2017-05" db="EMBL/GenBank/DDBJ databases">
        <title>The Genome Sequence of Enterococcus sp. 9E7_DIV0242.</title>
        <authorList>
            <consortium name="The Broad Institute Genomics Platform"/>
            <consortium name="The Broad Institute Genomic Center for Infectious Diseases"/>
            <person name="Earl A."/>
            <person name="Manson A."/>
            <person name="Schwartman J."/>
            <person name="Gilmore M."/>
            <person name="Abouelleil A."/>
            <person name="Cao P."/>
            <person name="Chapman S."/>
            <person name="Cusick C."/>
            <person name="Shea T."/>
            <person name="Young S."/>
            <person name="Neafsey D."/>
            <person name="Nusbaum C."/>
            <person name="Birren B."/>
        </authorList>
    </citation>
    <scope>NUCLEOTIDE SEQUENCE [LARGE SCALE GENOMIC DNA]</scope>
    <source>
        <strain evidence="11">9E7_DIV0242</strain>
    </source>
</reference>
<dbReference type="RefSeq" id="WP_086347913.1">
    <property type="nucleotide sequence ID" value="NZ_CP147247.1"/>
</dbReference>
<reference evidence="12" key="3">
    <citation type="submission" date="2024-03" db="EMBL/GenBank/DDBJ databases">
        <title>The Genome Sequence of Enterococcus sp. DIV0242b.</title>
        <authorList>
            <consortium name="The Broad Institute Genomics Platform"/>
            <consortium name="The Broad Institute Microbial Omics Core"/>
            <consortium name="The Broad Institute Genomic Center for Infectious Diseases"/>
            <person name="Earl A."/>
            <person name="Manson A."/>
            <person name="Gilmore M."/>
            <person name="Schwartman J."/>
            <person name="Shea T."/>
            <person name="Abouelleil A."/>
            <person name="Cao P."/>
            <person name="Chapman S."/>
            <person name="Cusick C."/>
            <person name="Young S."/>
            <person name="Neafsey D."/>
            <person name="Nusbaum C."/>
            <person name="Birren B."/>
        </authorList>
    </citation>
    <scope>NUCLEOTIDE SEQUENCE</scope>
    <source>
        <strain evidence="12">9E7_DIV0242</strain>
    </source>
</reference>
<feature type="transmembrane region" description="Helical" evidence="9">
    <location>
        <begin position="33"/>
        <end position="55"/>
    </location>
</feature>
<evidence type="ECO:0000313" key="12">
    <source>
        <dbReference type="EMBL" id="WYJ89060.1"/>
    </source>
</evidence>
<keyword evidence="8 9" id="KW-0472">Membrane</keyword>
<keyword evidence="6" id="KW-0029">Amino-acid transport</keyword>
<evidence type="ECO:0000256" key="1">
    <source>
        <dbReference type="ARBA" id="ARBA00004651"/>
    </source>
</evidence>
<dbReference type="PANTHER" id="PTHR30614:SF20">
    <property type="entry name" value="GLUTAMINE TRANSPORT SYSTEM PERMEASE PROTEIN GLNP"/>
    <property type="match status" value="1"/>
</dbReference>
<dbReference type="GO" id="GO:0006865">
    <property type="term" value="P:amino acid transport"/>
    <property type="evidence" value="ECO:0007669"/>
    <property type="project" value="UniProtKB-KW"/>
</dbReference>
<dbReference type="InterPro" id="IPR000515">
    <property type="entry name" value="MetI-like"/>
</dbReference>
<feature type="transmembrane region" description="Helical" evidence="9">
    <location>
        <begin position="102"/>
        <end position="122"/>
    </location>
</feature>
<keyword evidence="3 9" id="KW-0813">Transport</keyword>
<dbReference type="GO" id="GO:0022857">
    <property type="term" value="F:transmembrane transporter activity"/>
    <property type="evidence" value="ECO:0007669"/>
    <property type="project" value="InterPro"/>
</dbReference>
<evidence type="ECO:0000259" key="10">
    <source>
        <dbReference type="PROSITE" id="PS50928"/>
    </source>
</evidence>
<dbReference type="InterPro" id="IPR035906">
    <property type="entry name" value="MetI-like_sf"/>
</dbReference>
<reference evidence="12" key="2">
    <citation type="submission" date="2017-05" db="EMBL/GenBank/DDBJ databases">
        <authorList>
            <consortium name="The Broad Institute Genomics Platform"/>
            <consortium name="The Broad Institute Genomic Center for Infectious Diseases"/>
            <person name="Earl A."/>
            <person name="Manson A."/>
            <person name="Schwartman J."/>
            <person name="Gilmore M."/>
            <person name="Abouelleil A."/>
            <person name="Cao P."/>
            <person name="Chapman S."/>
            <person name="Cusick C."/>
            <person name="Shea T."/>
            <person name="Young S."/>
            <person name="Neafsey D."/>
            <person name="Nusbaum C."/>
            <person name="Birren B."/>
        </authorList>
    </citation>
    <scope>NUCLEOTIDE SEQUENCE</scope>
    <source>
        <strain evidence="12">9E7_DIV0242</strain>
    </source>
</reference>
<sequence length="241" mass="26777">MSFLATASWLDEGPFALHRWRALLTDWRLFADAFLYTIMISIGALALALILGILFGSMSTTHNKLLKAISRVYVEIFQNTPLLIQFVVVYYGFPLIQVNGQPIFVFSAATTAILCVGLYHGAYIAEVVRSGIGAVPKGQFEAAYSQGFTYSETMRYVILPQAWKIMLPPLTNQLVNLIKNTATVAIISGADVMFAANSWSSANLNYIPAFTLAGLLYFILCFPLATFARRMEEKNKKAYSR</sequence>
<keyword evidence="5 9" id="KW-0812">Transmembrane</keyword>
<dbReference type="InterPro" id="IPR010065">
    <property type="entry name" value="AA_ABC_transptr_permease_3TM"/>
</dbReference>
<feature type="transmembrane region" description="Helical" evidence="9">
    <location>
        <begin position="76"/>
        <end position="96"/>
    </location>
</feature>
<feature type="transmembrane region" description="Helical" evidence="9">
    <location>
        <begin position="206"/>
        <end position="227"/>
    </location>
</feature>
<keyword evidence="13" id="KW-1185">Reference proteome</keyword>
<dbReference type="OrthoDB" id="9787841at2"/>
<gene>
    <name evidence="12" type="ORF">A5888_000779</name>
    <name evidence="11" type="ORF">A5888_000810</name>
</gene>
<dbReference type="InterPro" id="IPR043429">
    <property type="entry name" value="ArtM/GltK/GlnP/TcyL/YhdX-like"/>
</dbReference>
<evidence type="ECO:0000256" key="4">
    <source>
        <dbReference type="ARBA" id="ARBA00022475"/>
    </source>
</evidence>
<evidence type="ECO:0000256" key="6">
    <source>
        <dbReference type="ARBA" id="ARBA00022970"/>
    </source>
</evidence>
<dbReference type="PROSITE" id="PS50928">
    <property type="entry name" value="ABC_TM1"/>
    <property type="match status" value="1"/>
</dbReference>
<dbReference type="Gene3D" id="1.10.3720.10">
    <property type="entry name" value="MetI-like"/>
    <property type="match status" value="1"/>
</dbReference>
<proteinExistence type="inferred from homology"/>
<name>A0A242KDF8_9ENTE</name>
<keyword evidence="7 9" id="KW-1133">Transmembrane helix</keyword>
<protein>
    <submittedName>
        <fullName evidence="11">Amino acid ABC transporter permease</fullName>
    </submittedName>
</protein>
<evidence type="ECO:0000256" key="3">
    <source>
        <dbReference type="ARBA" id="ARBA00022448"/>
    </source>
</evidence>
<feature type="transmembrane region" description="Helical" evidence="9">
    <location>
        <begin position="174"/>
        <end position="194"/>
    </location>
</feature>
<dbReference type="PANTHER" id="PTHR30614">
    <property type="entry name" value="MEMBRANE COMPONENT OF AMINO ACID ABC TRANSPORTER"/>
    <property type="match status" value="1"/>
</dbReference>
<evidence type="ECO:0000256" key="5">
    <source>
        <dbReference type="ARBA" id="ARBA00022692"/>
    </source>
</evidence>
<accession>A0A242KDF8</accession>
<comment type="similarity">
    <text evidence="2">Belongs to the binding-protein-dependent transport system permease family. HisMQ subfamily.</text>
</comment>
<evidence type="ECO:0000256" key="7">
    <source>
        <dbReference type="ARBA" id="ARBA00022989"/>
    </source>
</evidence>
<feature type="domain" description="ABC transmembrane type-1" evidence="10">
    <location>
        <begin position="34"/>
        <end position="228"/>
    </location>
</feature>
<dbReference type="CDD" id="cd06261">
    <property type="entry name" value="TM_PBP2"/>
    <property type="match status" value="1"/>
</dbReference>
<dbReference type="AlphaFoldDB" id="A0A242KDF8"/>
<evidence type="ECO:0000256" key="8">
    <source>
        <dbReference type="ARBA" id="ARBA00023136"/>
    </source>
</evidence>
<evidence type="ECO:0000256" key="2">
    <source>
        <dbReference type="ARBA" id="ARBA00010072"/>
    </source>
</evidence>